<gene>
    <name evidence="3" type="ORF">EPA93_06555</name>
</gene>
<dbReference type="GO" id="GO:0004175">
    <property type="term" value="F:endopeptidase activity"/>
    <property type="evidence" value="ECO:0007669"/>
    <property type="project" value="UniProtKB-ARBA"/>
</dbReference>
<dbReference type="GO" id="GO:0006508">
    <property type="term" value="P:proteolysis"/>
    <property type="evidence" value="ECO:0007669"/>
    <property type="project" value="UniProtKB-KW"/>
</dbReference>
<feature type="transmembrane region" description="Helical" evidence="1">
    <location>
        <begin position="27"/>
        <end position="49"/>
    </location>
</feature>
<sequence>MDKRQMSTKENTLDQSRLVESMKRHPVVWFFGITLSFTWIYELLIFGILKLPMYYLVPGGYGPTLTAIFLTIMTSGRTGIRNIAQRCLYWRTGWRWYLVVFGSLPALMLLCILLIPAAKAALQMPTYTAALTYIPLFILTLLLFGPLAEEVGWRGFALPLLQQRYGPLVGTVILGGFWGMWHLPLFLFVPGYNGAGADIGSKLLAFFLFVIFCIPLAILFTWVFNGTRGSLLMVIILHTVNNTSPVWLFLGSVPKSIGDGILKYLFTIGLALLAVLLLLMTRGRLRYKRSL</sequence>
<keyword evidence="1" id="KW-0812">Transmembrane</keyword>
<feature type="transmembrane region" description="Helical" evidence="1">
    <location>
        <begin position="165"/>
        <end position="183"/>
    </location>
</feature>
<feature type="transmembrane region" description="Helical" evidence="1">
    <location>
        <begin position="203"/>
        <end position="224"/>
    </location>
</feature>
<feature type="transmembrane region" description="Helical" evidence="1">
    <location>
        <begin position="124"/>
        <end position="144"/>
    </location>
</feature>
<dbReference type="GO" id="GO:0080120">
    <property type="term" value="P:CAAX-box protein maturation"/>
    <property type="evidence" value="ECO:0007669"/>
    <property type="project" value="UniProtKB-ARBA"/>
</dbReference>
<keyword evidence="3" id="KW-0645">Protease</keyword>
<dbReference type="GO" id="GO:0008237">
    <property type="term" value="F:metallopeptidase activity"/>
    <property type="evidence" value="ECO:0007669"/>
    <property type="project" value="UniProtKB-KW"/>
</dbReference>
<feature type="domain" description="CAAX prenyl protease 2/Lysostaphin resistance protein A-like" evidence="2">
    <location>
        <begin position="135"/>
        <end position="243"/>
    </location>
</feature>
<dbReference type="KEGG" id="kbs:EPA93_06555"/>
<keyword evidence="3" id="KW-0378">Hydrolase</keyword>
<keyword evidence="3" id="KW-0482">Metalloprotease</keyword>
<feature type="transmembrane region" description="Helical" evidence="1">
    <location>
        <begin position="55"/>
        <end position="75"/>
    </location>
</feature>
<dbReference type="AlphaFoldDB" id="A0A4P6JKU1"/>
<evidence type="ECO:0000259" key="2">
    <source>
        <dbReference type="Pfam" id="PF02517"/>
    </source>
</evidence>
<dbReference type="Proteomes" id="UP000290365">
    <property type="component" value="Chromosome"/>
</dbReference>
<dbReference type="PANTHER" id="PTHR35797:SF1">
    <property type="entry name" value="PROTEASE"/>
    <property type="match status" value="1"/>
</dbReference>
<evidence type="ECO:0000256" key="1">
    <source>
        <dbReference type="SAM" id="Phobius"/>
    </source>
</evidence>
<dbReference type="Pfam" id="PF02517">
    <property type="entry name" value="Rce1-like"/>
    <property type="match status" value="1"/>
</dbReference>
<dbReference type="PANTHER" id="PTHR35797">
    <property type="entry name" value="PROTEASE-RELATED"/>
    <property type="match status" value="1"/>
</dbReference>
<feature type="transmembrane region" description="Helical" evidence="1">
    <location>
        <begin position="261"/>
        <end position="280"/>
    </location>
</feature>
<dbReference type="OrthoDB" id="9777755at2"/>
<proteinExistence type="predicted"/>
<dbReference type="InterPro" id="IPR003675">
    <property type="entry name" value="Rce1/LyrA-like_dom"/>
</dbReference>
<keyword evidence="1" id="KW-0472">Membrane</keyword>
<feature type="transmembrane region" description="Helical" evidence="1">
    <location>
        <begin position="96"/>
        <end position="118"/>
    </location>
</feature>
<name>A0A4P6JKU1_KTERU</name>
<reference evidence="3 4" key="1">
    <citation type="submission" date="2019-01" db="EMBL/GenBank/DDBJ databases">
        <title>Ktedonosporobacter rubrisoli SCAWS-G2.</title>
        <authorList>
            <person name="Huang Y."/>
            <person name="Yan B."/>
        </authorList>
    </citation>
    <scope>NUCLEOTIDE SEQUENCE [LARGE SCALE GENOMIC DNA]</scope>
    <source>
        <strain evidence="3 4">SCAWS-G2</strain>
    </source>
</reference>
<evidence type="ECO:0000313" key="4">
    <source>
        <dbReference type="Proteomes" id="UP000290365"/>
    </source>
</evidence>
<dbReference type="InterPro" id="IPR042150">
    <property type="entry name" value="MmRce1-like"/>
</dbReference>
<keyword evidence="1" id="KW-1133">Transmembrane helix</keyword>
<organism evidence="3 4">
    <name type="scientific">Ktedonosporobacter rubrisoli</name>
    <dbReference type="NCBI Taxonomy" id="2509675"/>
    <lineage>
        <taxon>Bacteria</taxon>
        <taxon>Bacillati</taxon>
        <taxon>Chloroflexota</taxon>
        <taxon>Ktedonobacteria</taxon>
        <taxon>Ktedonobacterales</taxon>
        <taxon>Ktedonosporobacteraceae</taxon>
        <taxon>Ktedonosporobacter</taxon>
    </lineage>
</organism>
<dbReference type="EMBL" id="CP035758">
    <property type="protein sequence ID" value="QBD75683.1"/>
    <property type="molecule type" value="Genomic_DNA"/>
</dbReference>
<feature type="transmembrane region" description="Helical" evidence="1">
    <location>
        <begin position="231"/>
        <end position="249"/>
    </location>
</feature>
<keyword evidence="4" id="KW-1185">Reference proteome</keyword>
<protein>
    <submittedName>
        <fullName evidence="3">CPBP family intramembrane metalloprotease</fullName>
    </submittedName>
</protein>
<evidence type="ECO:0000313" key="3">
    <source>
        <dbReference type="EMBL" id="QBD75683.1"/>
    </source>
</evidence>
<accession>A0A4P6JKU1</accession>